<name>K9XVM6_STAC7</name>
<dbReference type="eggNOG" id="COG3237">
    <property type="taxonomic scope" value="Bacteria"/>
</dbReference>
<feature type="region of interest" description="Disordered" evidence="1">
    <location>
        <begin position="1"/>
        <end position="74"/>
    </location>
</feature>
<organism evidence="2 3">
    <name type="scientific">Stanieria cyanosphaera (strain ATCC 29371 / PCC 7437)</name>
    <dbReference type="NCBI Taxonomy" id="111780"/>
    <lineage>
        <taxon>Bacteria</taxon>
        <taxon>Bacillati</taxon>
        <taxon>Cyanobacteriota</taxon>
        <taxon>Cyanophyceae</taxon>
        <taxon>Pleurocapsales</taxon>
        <taxon>Dermocarpellaceae</taxon>
        <taxon>Stanieria</taxon>
    </lineage>
</organism>
<proteinExistence type="predicted"/>
<sequence length="74" mass="8342">MGLQDKGEEIKNKAEELKDKAQARSERIEGRVQEMMGELDNDPQDKAEGQAKQVNAGAEHTLEDIEENMNKKTD</sequence>
<evidence type="ECO:0008006" key="4">
    <source>
        <dbReference type="Google" id="ProtNLM"/>
    </source>
</evidence>
<evidence type="ECO:0000256" key="1">
    <source>
        <dbReference type="SAM" id="MobiDB-lite"/>
    </source>
</evidence>
<dbReference type="SUPFAM" id="SSF69047">
    <property type="entry name" value="Hypothetical protein YjbJ"/>
    <property type="match status" value="1"/>
</dbReference>
<dbReference type="Proteomes" id="UP000010473">
    <property type="component" value="Chromosome"/>
</dbReference>
<protein>
    <recommendedName>
        <fullName evidence="4">CsbD family protein</fullName>
    </recommendedName>
</protein>
<dbReference type="InterPro" id="IPR036629">
    <property type="entry name" value="YjbJ_sf"/>
</dbReference>
<reference evidence="3" key="1">
    <citation type="journal article" date="2013" name="Proc. Natl. Acad. Sci. U.S.A.">
        <title>Improving the coverage of the cyanobacterial phylum using diversity-driven genome sequencing.</title>
        <authorList>
            <person name="Shih P.M."/>
            <person name="Wu D."/>
            <person name="Latifi A."/>
            <person name="Axen S.D."/>
            <person name="Fewer D.P."/>
            <person name="Talla E."/>
            <person name="Calteau A."/>
            <person name="Cai F."/>
            <person name="Tandeau de Marsac N."/>
            <person name="Rippka R."/>
            <person name="Herdman M."/>
            <person name="Sivonen K."/>
            <person name="Coursin T."/>
            <person name="Laurent T."/>
            <person name="Goodwin L."/>
            <person name="Nolan M."/>
            <person name="Davenport K.W."/>
            <person name="Han C.S."/>
            <person name="Rubin E.M."/>
            <person name="Eisen J.A."/>
            <person name="Woyke T."/>
            <person name="Gugger M."/>
            <person name="Kerfeld C.A."/>
        </authorList>
    </citation>
    <scope>NUCLEOTIDE SEQUENCE [LARGE SCALE GENOMIC DNA]</scope>
    <source>
        <strain evidence="3">ATCC 29371 / PCC 7437</strain>
    </source>
</reference>
<keyword evidence="3" id="KW-1185">Reference proteome</keyword>
<dbReference type="EMBL" id="CP003653">
    <property type="protein sequence ID" value="AFZ36578.1"/>
    <property type="molecule type" value="Genomic_DNA"/>
</dbReference>
<dbReference type="OrthoDB" id="9860897at2"/>
<accession>K9XVM6</accession>
<evidence type="ECO:0000313" key="3">
    <source>
        <dbReference type="Proteomes" id="UP000010473"/>
    </source>
</evidence>
<evidence type="ECO:0000313" key="2">
    <source>
        <dbReference type="EMBL" id="AFZ36578.1"/>
    </source>
</evidence>
<dbReference type="HOGENOM" id="CLU_135567_1_0_3"/>
<feature type="compositionally biased region" description="Basic and acidic residues" evidence="1">
    <location>
        <begin position="1"/>
        <end position="32"/>
    </location>
</feature>
<gene>
    <name evidence="2" type="ordered locus">Sta7437_3064</name>
</gene>
<dbReference type="AlphaFoldDB" id="K9XVM6"/>
<dbReference type="KEGG" id="scs:Sta7437_3064"/>
<dbReference type="RefSeq" id="WP_015194243.1">
    <property type="nucleotide sequence ID" value="NC_019748.1"/>
</dbReference>
<feature type="compositionally biased region" description="Basic and acidic residues" evidence="1">
    <location>
        <begin position="60"/>
        <end position="74"/>
    </location>
</feature>